<proteinExistence type="predicted"/>
<comment type="caution">
    <text evidence="2">The sequence shown here is derived from an EMBL/GenBank/DDBJ whole genome shotgun (WGS) entry which is preliminary data.</text>
</comment>
<dbReference type="EMBL" id="QLNT01000011">
    <property type="protein sequence ID" value="KAF3069982.1"/>
    <property type="molecule type" value="Genomic_DNA"/>
</dbReference>
<dbReference type="Proteomes" id="UP000801864">
    <property type="component" value="Unassembled WGS sequence"/>
</dbReference>
<feature type="compositionally biased region" description="Polar residues" evidence="1">
    <location>
        <begin position="24"/>
        <end position="41"/>
    </location>
</feature>
<name>A0A9P4XE35_9HYPO</name>
<protein>
    <submittedName>
        <fullName evidence="2">Uncharacterized protein</fullName>
    </submittedName>
</protein>
<evidence type="ECO:0000313" key="3">
    <source>
        <dbReference type="Proteomes" id="UP000801864"/>
    </source>
</evidence>
<gene>
    <name evidence="2" type="ORF">CFAM422_006683</name>
</gene>
<evidence type="ECO:0000256" key="1">
    <source>
        <dbReference type="SAM" id="MobiDB-lite"/>
    </source>
</evidence>
<feature type="region of interest" description="Disordered" evidence="1">
    <location>
        <begin position="1"/>
        <end position="89"/>
    </location>
</feature>
<feature type="compositionally biased region" description="Polar residues" evidence="1">
    <location>
        <begin position="62"/>
        <end position="77"/>
    </location>
</feature>
<feature type="region of interest" description="Disordered" evidence="1">
    <location>
        <begin position="150"/>
        <end position="183"/>
    </location>
</feature>
<dbReference type="AlphaFoldDB" id="A0A9P4XE35"/>
<accession>A0A9P4XE35</accession>
<evidence type="ECO:0000313" key="2">
    <source>
        <dbReference type="EMBL" id="KAF3069982.1"/>
    </source>
</evidence>
<feature type="compositionally biased region" description="Basic and acidic residues" evidence="1">
    <location>
        <begin position="150"/>
        <end position="161"/>
    </location>
</feature>
<sequence>MGTVPKHKPLDNWTHDTGPGKGQTIGQTVSRENETTSSKLQPSKKVNAVPNGMPSPLHLSRAASTKTQDLTSSTSAVASKLAPPHAEAPTTPVLKTIDFVSDECGELGLDSKNNATLIGRVNSFLNSHRKAKTQAIQIAWFNDDKRTLKRDTKWDSGRDVGSDDDDDDGLNPHQSIPAAVCDDQFPPNIKFAQVAAGDD</sequence>
<keyword evidence="3" id="KW-1185">Reference proteome</keyword>
<organism evidence="2 3">
    <name type="scientific">Trichoderma lentiforme</name>
    <dbReference type="NCBI Taxonomy" id="1567552"/>
    <lineage>
        <taxon>Eukaryota</taxon>
        <taxon>Fungi</taxon>
        <taxon>Dikarya</taxon>
        <taxon>Ascomycota</taxon>
        <taxon>Pezizomycotina</taxon>
        <taxon>Sordariomycetes</taxon>
        <taxon>Hypocreomycetidae</taxon>
        <taxon>Hypocreales</taxon>
        <taxon>Hypocreaceae</taxon>
        <taxon>Trichoderma</taxon>
    </lineage>
</organism>
<reference evidence="2 3" key="1">
    <citation type="submission" date="2018-06" db="EMBL/GenBank/DDBJ databases">
        <title>Genome analysis of cellulolytic fungus Trichoderma lentiforme CFAM-422.</title>
        <authorList>
            <person name="Steindorff A.S."/>
            <person name="Formighieri E.F."/>
            <person name="Midorikawa G.E.O."/>
            <person name="Tamietti M.S."/>
            <person name="Ramos E.Z."/>
            <person name="Silva A.S."/>
            <person name="Bon E.P.S."/>
            <person name="Mendes T.D."/>
            <person name="Damaso M.C.T."/>
            <person name="Favaro L.C.L."/>
        </authorList>
    </citation>
    <scope>NUCLEOTIDE SEQUENCE [LARGE SCALE GENOMIC DNA]</scope>
    <source>
        <strain evidence="2 3">CFAM-422</strain>
    </source>
</reference>